<feature type="region of interest" description="Disordered" evidence="1">
    <location>
        <begin position="57"/>
        <end position="100"/>
    </location>
</feature>
<protein>
    <submittedName>
        <fullName evidence="2">Uncharacterized protein</fullName>
    </submittedName>
</protein>
<accession>A0ABN8ZTN3</accession>
<gene>
    <name evidence="2" type="ORF">MRATA1EN1_LOCUS24056</name>
</gene>
<name>A0ABN8ZTN3_RANTA</name>
<proteinExistence type="predicted"/>
<evidence type="ECO:0000256" key="1">
    <source>
        <dbReference type="SAM" id="MobiDB-lite"/>
    </source>
</evidence>
<organism evidence="2 3">
    <name type="scientific">Rangifer tarandus platyrhynchus</name>
    <name type="common">Svalbard reindeer</name>
    <dbReference type="NCBI Taxonomy" id="3082113"/>
    <lineage>
        <taxon>Eukaryota</taxon>
        <taxon>Metazoa</taxon>
        <taxon>Chordata</taxon>
        <taxon>Craniata</taxon>
        <taxon>Vertebrata</taxon>
        <taxon>Euteleostomi</taxon>
        <taxon>Mammalia</taxon>
        <taxon>Eutheria</taxon>
        <taxon>Laurasiatheria</taxon>
        <taxon>Artiodactyla</taxon>
        <taxon>Ruminantia</taxon>
        <taxon>Pecora</taxon>
        <taxon>Cervidae</taxon>
        <taxon>Odocoileinae</taxon>
        <taxon>Rangifer</taxon>
    </lineage>
</organism>
<sequence length="122" mass="12859">MCGLGGLGKRLWGRGQEAQVRAGNSLRSPNSSCPELSGQESVLSLLNKHVMNLKVRAESCPRRKNSHLATESAPSTRAWSQPGAPRSRGAAPQPLFPVGAGLGAPGVWEWGLDGGPENETPH</sequence>
<evidence type="ECO:0000313" key="2">
    <source>
        <dbReference type="EMBL" id="CAI9175094.1"/>
    </source>
</evidence>
<dbReference type="Proteomes" id="UP001176941">
    <property type="component" value="Chromosome 4"/>
</dbReference>
<dbReference type="EMBL" id="OX459940">
    <property type="protein sequence ID" value="CAI9175094.1"/>
    <property type="molecule type" value="Genomic_DNA"/>
</dbReference>
<evidence type="ECO:0000313" key="3">
    <source>
        <dbReference type="Proteomes" id="UP001176941"/>
    </source>
</evidence>
<reference evidence="2" key="1">
    <citation type="submission" date="2023-04" db="EMBL/GenBank/DDBJ databases">
        <authorList>
            <consortium name="ELIXIR-Norway"/>
        </authorList>
    </citation>
    <scope>NUCLEOTIDE SEQUENCE [LARGE SCALE GENOMIC DNA]</scope>
</reference>
<feature type="compositionally biased region" description="Polar residues" evidence="1">
    <location>
        <begin position="67"/>
        <end position="79"/>
    </location>
</feature>
<keyword evidence="3" id="KW-1185">Reference proteome</keyword>